<keyword evidence="3" id="KW-1185">Reference proteome</keyword>
<accession>A0ABY1H7P2</accession>
<name>A0ABY1H7P2_9STAP</name>
<evidence type="ECO:0000313" key="3">
    <source>
        <dbReference type="Proteomes" id="UP000182665"/>
    </source>
</evidence>
<evidence type="ECO:0000313" key="2">
    <source>
        <dbReference type="EMBL" id="SFZ79257.1"/>
    </source>
</evidence>
<gene>
    <name evidence="2" type="ORF">SAMN03097721_02632</name>
</gene>
<feature type="coiled-coil region" evidence="1">
    <location>
        <begin position="12"/>
        <end position="71"/>
    </location>
</feature>
<evidence type="ECO:0000256" key="1">
    <source>
        <dbReference type="SAM" id="Coils"/>
    </source>
</evidence>
<sequence length="320" mass="37875">MPSTNLEKFYAIEKIMEEFNSLQENYLKSLEERYEYMNEYRREYRSLVRAVNEVEKRLKTTENDDEEIEVLKKNARINAQRQIDSIEEQRESNPYYDDPKDSVKSLNKLINALYRSVDISYLESVQKSLEKNNIDVDGLPLLIDVLESYEEQDNREQKQKILSLIDMAKNDYLGSFKEYRNALETGEVGESFKDIFKVLAQLGYDEEAGLMADALPDYDDVRRERPDPQQLLEVLPPVKSADLQYWQSNRRKSEGYALNMLFAKEVAYTRRALLEDREYIGTRNAFKRLNNAYDELSAYMYERYHELGGTPYNYHGHMNR</sequence>
<dbReference type="EMBL" id="FPKT01000018">
    <property type="protein sequence ID" value="SFZ79257.1"/>
    <property type="molecule type" value="Genomic_DNA"/>
</dbReference>
<protein>
    <submittedName>
        <fullName evidence="2">Uncharacterized protein</fullName>
    </submittedName>
</protein>
<proteinExistence type="predicted"/>
<dbReference type="Proteomes" id="UP000182665">
    <property type="component" value="Unassembled WGS sequence"/>
</dbReference>
<keyword evidence="1" id="KW-0175">Coiled coil</keyword>
<comment type="caution">
    <text evidence="2">The sequence shown here is derived from an EMBL/GenBank/DDBJ whole genome shotgun (WGS) entry which is preliminary data.</text>
</comment>
<reference evidence="2 3" key="1">
    <citation type="submission" date="2016-11" db="EMBL/GenBank/DDBJ databases">
        <authorList>
            <person name="Varghese N."/>
            <person name="Submissions S."/>
        </authorList>
    </citation>
    <scope>NUCLEOTIDE SEQUENCE [LARGE SCALE GENOMIC DNA]</scope>
    <source>
        <strain evidence="2 3">NFIX07</strain>
    </source>
</reference>
<organism evidence="2 3">
    <name type="scientific">Staphylococcus pasteuri</name>
    <dbReference type="NCBI Taxonomy" id="45972"/>
    <lineage>
        <taxon>Bacteria</taxon>
        <taxon>Bacillati</taxon>
        <taxon>Bacillota</taxon>
        <taxon>Bacilli</taxon>
        <taxon>Bacillales</taxon>
        <taxon>Staphylococcaceae</taxon>
        <taxon>Staphylococcus</taxon>
    </lineage>
</organism>